<organism evidence="6 7">
    <name type="scientific">Bifidobacterium bohemicum DSM 22767</name>
    <dbReference type="NCBI Taxonomy" id="1437606"/>
    <lineage>
        <taxon>Bacteria</taxon>
        <taxon>Bacillati</taxon>
        <taxon>Actinomycetota</taxon>
        <taxon>Actinomycetes</taxon>
        <taxon>Bifidobacteriales</taxon>
        <taxon>Bifidobacteriaceae</taxon>
        <taxon>Bifidobacterium</taxon>
    </lineage>
</organism>
<sequence length="368" mass="41593">MALTEYPLKMHDFHLHDPFVLADADRKVYCLYNANYFDYRDVSHGWGRSVELYMSPDLVHFSRPRAVFDLENLSERVWFDDSDCPWAPEVHEYRGCYWMFVTLHSRRQPAIHPVDGPEWYRKRLIRDHRGVFVAVADNPAGPFAIMDPTLPVTPQDQMALDGTLAFDSDGSPWMIYAREWVQMFDGTIEALPLDRWNLAKAAGGSVRLWSASEGLWHKEEGDAPAGGWKSDFTGDTAVRKLAEGAPGFVTDGPFAERAPNGSLLCLWTSYSRGEYILAQAISRSGCVVGPWEQLPAIDHRDAGHAMIFRAFDGTMMLIMHTNMVRKDRSGVPLDSHGIIYEVAVTDDGFVLGRHREDLDGIADPNDDR</sequence>
<dbReference type="PANTHER" id="PTHR43301:SF3">
    <property type="entry name" value="ARABINAN ENDO-1,5-ALPHA-L-ARABINOSIDASE A-RELATED"/>
    <property type="match status" value="1"/>
</dbReference>
<dbReference type="InterPro" id="IPR006710">
    <property type="entry name" value="Glyco_hydro_43"/>
</dbReference>
<dbReference type="InterPro" id="IPR050727">
    <property type="entry name" value="GH43_arabinanases"/>
</dbReference>
<dbReference type="RefSeq" id="WP_033522442.1">
    <property type="nucleotide sequence ID" value="NZ_JDUS01000021.1"/>
</dbReference>
<evidence type="ECO:0000313" key="7">
    <source>
        <dbReference type="Proteomes" id="UP000029096"/>
    </source>
</evidence>
<proteinExistence type="inferred from homology"/>
<comment type="similarity">
    <text evidence="2 5">Belongs to the glycosyl hydrolase 43 family.</text>
</comment>
<keyword evidence="7" id="KW-1185">Reference proteome</keyword>
<dbReference type="GO" id="GO:0004553">
    <property type="term" value="F:hydrolase activity, hydrolyzing O-glycosyl compounds"/>
    <property type="evidence" value="ECO:0007669"/>
    <property type="project" value="InterPro"/>
</dbReference>
<evidence type="ECO:0000256" key="3">
    <source>
        <dbReference type="ARBA" id="ARBA00022801"/>
    </source>
</evidence>
<dbReference type="PANTHER" id="PTHR43301">
    <property type="entry name" value="ARABINAN ENDO-1,5-ALPHA-L-ARABINOSIDASE"/>
    <property type="match status" value="1"/>
</dbReference>
<dbReference type="CDD" id="cd08981">
    <property type="entry name" value="GH43_Bt1873-like"/>
    <property type="match status" value="1"/>
</dbReference>
<dbReference type="OrthoDB" id="9763933at2"/>
<dbReference type="SUPFAM" id="SSF75005">
    <property type="entry name" value="Arabinanase/levansucrase/invertase"/>
    <property type="match status" value="1"/>
</dbReference>
<evidence type="ECO:0000256" key="2">
    <source>
        <dbReference type="ARBA" id="ARBA00009865"/>
    </source>
</evidence>
<evidence type="ECO:0000256" key="1">
    <source>
        <dbReference type="ARBA" id="ARBA00004834"/>
    </source>
</evidence>
<evidence type="ECO:0000313" key="6">
    <source>
        <dbReference type="EMBL" id="KFI44715.1"/>
    </source>
</evidence>
<gene>
    <name evidence="6" type="ORF">BBOH_1438</name>
</gene>
<dbReference type="EMBL" id="JGYP01000005">
    <property type="protein sequence ID" value="KFI44715.1"/>
    <property type="molecule type" value="Genomic_DNA"/>
</dbReference>
<dbReference type="AlphaFoldDB" id="A0A086ZDW5"/>
<dbReference type="eggNOG" id="COG3507">
    <property type="taxonomic scope" value="Bacteria"/>
</dbReference>
<dbReference type="GO" id="GO:0005975">
    <property type="term" value="P:carbohydrate metabolic process"/>
    <property type="evidence" value="ECO:0007669"/>
    <property type="project" value="InterPro"/>
</dbReference>
<evidence type="ECO:0000256" key="4">
    <source>
        <dbReference type="ARBA" id="ARBA00023295"/>
    </source>
</evidence>
<dbReference type="InterPro" id="IPR023296">
    <property type="entry name" value="Glyco_hydro_beta-prop_sf"/>
</dbReference>
<accession>A0A086ZDW5</accession>
<name>A0A086ZDW5_9BIFI</name>
<protein>
    <submittedName>
        <fullName evidence="6">Endo-arabinase, hydrolase family 43</fullName>
    </submittedName>
</protein>
<evidence type="ECO:0000256" key="5">
    <source>
        <dbReference type="RuleBase" id="RU361187"/>
    </source>
</evidence>
<dbReference type="STRING" id="1437606.BBOH_1438"/>
<comment type="pathway">
    <text evidence="1">Glycan metabolism; L-arabinan degradation.</text>
</comment>
<dbReference type="Pfam" id="PF04616">
    <property type="entry name" value="Glyco_hydro_43"/>
    <property type="match status" value="1"/>
</dbReference>
<reference evidence="6 7" key="1">
    <citation type="submission" date="2014-03" db="EMBL/GenBank/DDBJ databases">
        <title>Genomics of Bifidobacteria.</title>
        <authorList>
            <person name="Ventura M."/>
            <person name="Milani C."/>
            <person name="Lugli G.A."/>
        </authorList>
    </citation>
    <scope>NUCLEOTIDE SEQUENCE [LARGE SCALE GENOMIC DNA]</scope>
    <source>
        <strain evidence="6 7">DSM 22767</strain>
    </source>
</reference>
<dbReference type="Gene3D" id="2.115.10.20">
    <property type="entry name" value="Glycosyl hydrolase domain, family 43"/>
    <property type="match status" value="1"/>
</dbReference>
<comment type="caution">
    <text evidence="6">The sequence shown here is derived from an EMBL/GenBank/DDBJ whole genome shotgun (WGS) entry which is preliminary data.</text>
</comment>
<keyword evidence="3 5" id="KW-0378">Hydrolase</keyword>
<dbReference type="Proteomes" id="UP000029096">
    <property type="component" value="Unassembled WGS sequence"/>
</dbReference>
<keyword evidence="4 5" id="KW-0326">Glycosidase</keyword>